<evidence type="ECO:0000256" key="9">
    <source>
        <dbReference type="SAM" id="Phobius"/>
    </source>
</evidence>
<dbReference type="GO" id="GO:0005737">
    <property type="term" value="C:cytoplasm"/>
    <property type="evidence" value="ECO:0007669"/>
    <property type="project" value="TreeGrafter"/>
</dbReference>
<name>A0AAW1DC58_9HEMI</name>
<keyword evidence="4 9" id="KW-0812">Transmembrane</keyword>
<organism evidence="10 11">
    <name type="scientific">Rhynocoris fuscipes</name>
    <dbReference type="NCBI Taxonomy" id="488301"/>
    <lineage>
        <taxon>Eukaryota</taxon>
        <taxon>Metazoa</taxon>
        <taxon>Ecdysozoa</taxon>
        <taxon>Arthropoda</taxon>
        <taxon>Hexapoda</taxon>
        <taxon>Insecta</taxon>
        <taxon>Pterygota</taxon>
        <taxon>Neoptera</taxon>
        <taxon>Paraneoptera</taxon>
        <taxon>Hemiptera</taxon>
        <taxon>Heteroptera</taxon>
        <taxon>Panheteroptera</taxon>
        <taxon>Cimicomorpha</taxon>
        <taxon>Reduviidae</taxon>
        <taxon>Harpactorinae</taxon>
        <taxon>Harpactorini</taxon>
        <taxon>Rhynocoris</taxon>
    </lineage>
</organism>
<evidence type="ECO:0000313" key="10">
    <source>
        <dbReference type="EMBL" id="KAK9506592.1"/>
    </source>
</evidence>
<evidence type="ECO:0000256" key="6">
    <source>
        <dbReference type="ARBA" id="ARBA00023136"/>
    </source>
</evidence>
<comment type="subcellular location">
    <subcellularLocation>
        <location evidence="1">Cell membrane</location>
    </subcellularLocation>
</comment>
<dbReference type="PRINTS" id="PR01609">
    <property type="entry name" value="CD36FAMILY"/>
</dbReference>
<reference evidence="10 11" key="1">
    <citation type="submission" date="2022-12" db="EMBL/GenBank/DDBJ databases">
        <title>Chromosome-level genome assembly of true bugs.</title>
        <authorList>
            <person name="Ma L."/>
            <person name="Li H."/>
        </authorList>
    </citation>
    <scope>NUCLEOTIDE SEQUENCE [LARGE SCALE GENOMIC DNA]</scope>
    <source>
        <strain evidence="10">Lab_2022b</strain>
    </source>
</reference>
<sequence>MKVIFSENGETFEMWKKPEVDLLLKVYLFNVTNKDEFLRGAKLKVQEVGPYVYRESMAHVNVSFNENGTITSVPMHPLTWVPELSNGTEDDILILPNIALLSFAQVMSKSSMLTKIGVNVLIRQTATKPLVAMTAKEFMFGYKSTLLTLGNKVMPSWISFDKLGLIDRMYNFEGDISTTYSGVNDIHHSGLLATYNRLDHLPQWKFPCNNVTGASDGTKFNTRISKDQELVFFRKSLCRSMSLVKIGEEVVRGIHGYRYTFKNNSLDNGVNDPTNKCFCNGRCMPRGILDVHDCYYGFPIALSYPHFYETDEHVLNNVEGLNPNKDLHSSFFVINEAAGLPLNVSVRMQINMAFTDLSTMANVQRFSNMILPMLWTDISMPGLPTGINTKFYIYLTVGPIVQVLATYLFLVGGVAFILLSLSSALLIPKINLISSNRGNNNSNTRAATGIRNRNDEWSADITQGLAPNKKRQPPPQTRNNSKEMDLYYCSLLAVQNEEC</sequence>
<dbReference type="PANTHER" id="PTHR11923:SF67">
    <property type="entry name" value="RE68569P"/>
    <property type="match status" value="1"/>
</dbReference>
<feature type="transmembrane region" description="Helical" evidence="9">
    <location>
        <begin position="404"/>
        <end position="427"/>
    </location>
</feature>
<gene>
    <name evidence="10" type="ORF">O3M35_008493</name>
</gene>
<dbReference type="PANTHER" id="PTHR11923">
    <property type="entry name" value="SCAVENGER RECEPTOR CLASS B TYPE-1 SR-B1"/>
    <property type="match status" value="1"/>
</dbReference>
<dbReference type="Proteomes" id="UP001461498">
    <property type="component" value="Unassembled WGS sequence"/>
</dbReference>
<evidence type="ECO:0000256" key="2">
    <source>
        <dbReference type="ARBA" id="ARBA00010532"/>
    </source>
</evidence>
<evidence type="ECO:0000256" key="1">
    <source>
        <dbReference type="ARBA" id="ARBA00004236"/>
    </source>
</evidence>
<dbReference type="GO" id="GO:0005886">
    <property type="term" value="C:plasma membrane"/>
    <property type="evidence" value="ECO:0007669"/>
    <property type="project" value="UniProtKB-SubCell"/>
</dbReference>
<accession>A0AAW1DC58</accession>
<dbReference type="Pfam" id="PF01130">
    <property type="entry name" value="CD36"/>
    <property type="match status" value="1"/>
</dbReference>
<evidence type="ECO:0000256" key="7">
    <source>
        <dbReference type="ARBA" id="ARBA00023180"/>
    </source>
</evidence>
<keyword evidence="6 9" id="KW-0472">Membrane</keyword>
<keyword evidence="7" id="KW-0325">Glycoprotein</keyword>
<feature type="region of interest" description="Disordered" evidence="8">
    <location>
        <begin position="462"/>
        <end position="481"/>
    </location>
</feature>
<evidence type="ECO:0008006" key="12">
    <source>
        <dbReference type="Google" id="ProtNLM"/>
    </source>
</evidence>
<keyword evidence="11" id="KW-1185">Reference proteome</keyword>
<dbReference type="EMBL" id="JAPXFL010000005">
    <property type="protein sequence ID" value="KAK9506592.1"/>
    <property type="molecule type" value="Genomic_DNA"/>
</dbReference>
<evidence type="ECO:0000256" key="3">
    <source>
        <dbReference type="ARBA" id="ARBA00022475"/>
    </source>
</evidence>
<comment type="caution">
    <text evidence="10">The sequence shown here is derived from an EMBL/GenBank/DDBJ whole genome shotgun (WGS) entry which is preliminary data.</text>
</comment>
<dbReference type="InterPro" id="IPR002159">
    <property type="entry name" value="CD36_fam"/>
</dbReference>
<protein>
    <recommendedName>
        <fullName evidence="12">Scavenger receptor class B member 1</fullName>
    </recommendedName>
</protein>
<dbReference type="GO" id="GO:0005044">
    <property type="term" value="F:scavenger receptor activity"/>
    <property type="evidence" value="ECO:0007669"/>
    <property type="project" value="TreeGrafter"/>
</dbReference>
<dbReference type="AlphaFoldDB" id="A0AAW1DC58"/>
<evidence type="ECO:0000256" key="5">
    <source>
        <dbReference type="ARBA" id="ARBA00022989"/>
    </source>
</evidence>
<evidence type="ECO:0000256" key="8">
    <source>
        <dbReference type="SAM" id="MobiDB-lite"/>
    </source>
</evidence>
<evidence type="ECO:0000256" key="4">
    <source>
        <dbReference type="ARBA" id="ARBA00022692"/>
    </source>
</evidence>
<evidence type="ECO:0000313" key="11">
    <source>
        <dbReference type="Proteomes" id="UP001461498"/>
    </source>
</evidence>
<keyword evidence="3" id="KW-1003">Cell membrane</keyword>
<comment type="similarity">
    <text evidence="2">Belongs to the CD36 family.</text>
</comment>
<proteinExistence type="inferred from homology"/>
<keyword evidence="5 9" id="KW-1133">Transmembrane helix</keyword>